<evidence type="ECO:0000256" key="1">
    <source>
        <dbReference type="ARBA" id="ARBA00009023"/>
    </source>
</evidence>
<evidence type="ECO:0000313" key="6">
    <source>
        <dbReference type="Proteomes" id="UP001595960"/>
    </source>
</evidence>
<evidence type="ECO:0000256" key="2">
    <source>
        <dbReference type="ARBA" id="ARBA00022448"/>
    </source>
</evidence>
<accession>A0ABV9R106</accession>
<keyword evidence="3 4" id="KW-0732">Signal</keyword>
<dbReference type="EMBL" id="JBHSJC010000001">
    <property type="protein sequence ID" value="MFC4827614.1"/>
    <property type="molecule type" value="Genomic_DNA"/>
</dbReference>
<reference evidence="6" key="1">
    <citation type="journal article" date="2019" name="Int. J. Syst. Evol. Microbiol.">
        <title>The Global Catalogue of Microorganisms (GCM) 10K type strain sequencing project: providing services to taxonomists for standard genome sequencing and annotation.</title>
        <authorList>
            <consortium name="The Broad Institute Genomics Platform"/>
            <consortium name="The Broad Institute Genome Sequencing Center for Infectious Disease"/>
            <person name="Wu L."/>
            <person name="Ma J."/>
        </authorList>
    </citation>
    <scope>NUCLEOTIDE SEQUENCE [LARGE SCALE GENOMIC DNA]</scope>
    <source>
        <strain evidence="6">CGMCC 1.12192</strain>
    </source>
</reference>
<proteinExistence type="inferred from homology"/>
<dbReference type="PANTHER" id="PTHR33376:SF7">
    <property type="entry name" value="C4-DICARBOXYLATE-BINDING PROTEIN DCTB"/>
    <property type="match status" value="1"/>
</dbReference>
<sequence>MRATDHTLAPASAAAAAVAAAIVLAVSGCTTGTAPAADLEPVTLELFHIDGGPELDPAVDWYVDRVAELSDGAITIEVVRSCCGDAIDVEEQLVTAVADGDADLGWVGTRVFAELGVTALAAMTAPMLVDDYELQQDAAASDAAREALGGLDELGVAGIAVLPGSLRSPLASDAPVRTLADWQGRTIASFHSEAAVEALRQLGAEPLDVGFEERDAGLYDGTISTLENSFVMLDLDREHIVPNATVNLALWPRSSALIANPALAEQLGEGGMAILEEAAADVVERTSEFAGMDQAAIESACTAGARFAVASDSELAAMRDAVAESYDAIAGDPAAAPLLDAIEELKDARGPAAVPEIPAGCEGEAAAVGAAAPSGDVAALDGAFETPELTEAKLVELGMPPEEAAKAAGTFRFTFDQGTFALDADGTNGGPAHCDGSYTVDGGRVTISVRGGGDCGPGGTVFVADFAVDATGLTFTNVQAPMPSDAVLFADYRWTRVS</sequence>
<keyword evidence="2" id="KW-0813">Transport</keyword>
<name>A0ABV9R106_9MICO</name>
<dbReference type="RefSeq" id="WP_204395659.1">
    <property type="nucleotide sequence ID" value="NZ_JAFBBW010000001.1"/>
</dbReference>
<evidence type="ECO:0000256" key="4">
    <source>
        <dbReference type="SAM" id="SignalP"/>
    </source>
</evidence>
<dbReference type="Gene3D" id="3.40.190.170">
    <property type="entry name" value="Bacterial extracellular solute-binding protein, family 7"/>
    <property type="match status" value="1"/>
</dbReference>
<dbReference type="Pfam" id="PF03480">
    <property type="entry name" value="DctP"/>
    <property type="match status" value="1"/>
</dbReference>
<dbReference type="PANTHER" id="PTHR33376">
    <property type="match status" value="1"/>
</dbReference>
<evidence type="ECO:0000313" key="5">
    <source>
        <dbReference type="EMBL" id="MFC4827614.1"/>
    </source>
</evidence>
<organism evidence="5 6">
    <name type="scientific">Agromyces aurantiacus</name>
    <dbReference type="NCBI Taxonomy" id="165814"/>
    <lineage>
        <taxon>Bacteria</taxon>
        <taxon>Bacillati</taxon>
        <taxon>Actinomycetota</taxon>
        <taxon>Actinomycetes</taxon>
        <taxon>Micrococcales</taxon>
        <taxon>Microbacteriaceae</taxon>
        <taxon>Agromyces</taxon>
    </lineage>
</organism>
<evidence type="ECO:0000256" key="3">
    <source>
        <dbReference type="ARBA" id="ARBA00022729"/>
    </source>
</evidence>
<comment type="caution">
    <text evidence="5">The sequence shown here is derived from an EMBL/GenBank/DDBJ whole genome shotgun (WGS) entry which is preliminary data.</text>
</comment>
<dbReference type="PROSITE" id="PS51257">
    <property type="entry name" value="PROKAR_LIPOPROTEIN"/>
    <property type="match status" value="1"/>
</dbReference>
<keyword evidence="6" id="KW-1185">Reference proteome</keyword>
<feature type="signal peptide" evidence="4">
    <location>
        <begin position="1"/>
        <end position="36"/>
    </location>
</feature>
<dbReference type="InterPro" id="IPR038404">
    <property type="entry name" value="TRAP_DctP_sf"/>
</dbReference>
<dbReference type="Proteomes" id="UP001595960">
    <property type="component" value="Unassembled WGS sequence"/>
</dbReference>
<feature type="chain" id="PRO_5046595821" evidence="4">
    <location>
        <begin position="37"/>
        <end position="498"/>
    </location>
</feature>
<gene>
    <name evidence="5" type="ORF">ACFPER_02360</name>
</gene>
<dbReference type="InterPro" id="IPR018389">
    <property type="entry name" value="DctP_fam"/>
</dbReference>
<comment type="similarity">
    <text evidence="1">Belongs to the bacterial solute-binding protein 7 family.</text>
</comment>
<protein>
    <submittedName>
        <fullName evidence="5">TRAP transporter substrate-binding protein</fullName>
    </submittedName>
</protein>